<name>A0A1B2HNE7_9PSEU</name>
<dbReference type="RefSeq" id="WP_065917586.1">
    <property type="nucleotide sequence ID" value="NZ_CP016793.1"/>
</dbReference>
<evidence type="ECO:0000313" key="2">
    <source>
        <dbReference type="EMBL" id="ANZ39244.1"/>
    </source>
</evidence>
<keyword evidence="1" id="KW-0732">Signal</keyword>
<dbReference type="STRING" id="1586287.BBK82_27460"/>
<reference evidence="2 3" key="1">
    <citation type="submission" date="2016-07" db="EMBL/GenBank/DDBJ databases">
        <title>Complete genome sequence of the Lentzea guizhouensis DHS C013.</title>
        <authorList>
            <person name="Cao C."/>
        </authorList>
    </citation>
    <scope>NUCLEOTIDE SEQUENCE [LARGE SCALE GENOMIC DNA]</scope>
    <source>
        <strain evidence="2 3">DHS C013</strain>
    </source>
</reference>
<evidence type="ECO:0000256" key="1">
    <source>
        <dbReference type="SAM" id="SignalP"/>
    </source>
</evidence>
<dbReference type="Pfam" id="PF14273">
    <property type="entry name" value="DUF4360"/>
    <property type="match status" value="1"/>
</dbReference>
<evidence type="ECO:0008006" key="4">
    <source>
        <dbReference type="Google" id="ProtNLM"/>
    </source>
</evidence>
<gene>
    <name evidence="2" type="ORF">BBK82_27460</name>
</gene>
<dbReference type="KEGG" id="led:BBK82_27460"/>
<feature type="chain" id="PRO_5008538346" description="DUF4360 domain-containing protein" evidence="1">
    <location>
        <begin position="24"/>
        <end position="209"/>
    </location>
</feature>
<feature type="signal peptide" evidence="1">
    <location>
        <begin position="1"/>
        <end position="23"/>
    </location>
</feature>
<dbReference type="Proteomes" id="UP000093053">
    <property type="component" value="Chromosome"/>
</dbReference>
<sequence>MRKATAAAGLAVLFTLSSTPANADVIPSERVTIDVVTINGSGCRQGTAEVVVAPDNTSFWVLYSDYLAQAGKGAGATDFRKNCQLNLQINIPQGFTYGIAEATYGGFAHLERGATGHQWVNYYFQGQSANNQKKHTFTGPVDDNWRVTHRTEFADIVYAPCGEKRNLNVNSALRVDKGSADPNANSFMTMDYARGEVRTLFQFSWKRCD</sequence>
<keyword evidence="3" id="KW-1185">Reference proteome</keyword>
<dbReference type="PANTHER" id="PTHR38847:SF1">
    <property type="entry name" value="PSEUDOURIDINE SYNTHASE RSUA_RLUA-LIKE DOMAIN-CONTAINING PROTEIN"/>
    <property type="match status" value="1"/>
</dbReference>
<dbReference type="PANTHER" id="PTHR38847">
    <property type="match status" value="1"/>
</dbReference>
<organism evidence="2 3">
    <name type="scientific">Lentzea guizhouensis</name>
    <dbReference type="NCBI Taxonomy" id="1586287"/>
    <lineage>
        <taxon>Bacteria</taxon>
        <taxon>Bacillati</taxon>
        <taxon>Actinomycetota</taxon>
        <taxon>Actinomycetes</taxon>
        <taxon>Pseudonocardiales</taxon>
        <taxon>Pseudonocardiaceae</taxon>
        <taxon>Lentzea</taxon>
    </lineage>
</organism>
<proteinExistence type="predicted"/>
<dbReference type="EMBL" id="CP016793">
    <property type="protein sequence ID" value="ANZ39244.1"/>
    <property type="molecule type" value="Genomic_DNA"/>
</dbReference>
<dbReference type="OrthoDB" id="482707at2"/>
<accession>A0A1B2HNE7</accession>
<dbReference type="AlphaFoldDB" id="A0A1B2HNE7"/>
<dbReference type="InterPro" id="IPR025649">
    <property type="entry name" value="DUF4360"/>
</dbReference>
<evidence type="ECO:0000313" key="3">
    <source>
        <dbReference type="Proteomes" id="UP000093053"/>
    </source>
</evidence>
<protein>
    <recommendedName>
        <fullName evidence="4">DUF4360 domain-containing protein</fullName>
    </recommendedName>
</protein>